<feature type="compositionally biased region" description="Polar residues" evidence="1">
    <location>
        <begin position="249"/>
        <end position="259"/>
    </location>
</feature>
<dbReference type="EMBL" id="FOWP01000002">
    <property type="protein sequence ID" value="SFO82144.1"/>
    <property type="molecule type" value="Genomic_DNA"/>
</dbReference>
<evidence type="ECO:0000313" key="4">
    <source>
        <dbReference type="Proteomes" id="UP000182400"/>
    </source>
</evidence>
<reference evidence="3 4" key="1">
    <citation type="submission" date="2016-10" db="EMBL/GenBank/DDBJ databases">
        <authorList>
            <person name="de Groot N.N."/>
        </authorList>
    </citation>
    <scope>NUCLEOTIDE SEQUENCE [LARGE SCALE GENOMIC DNA]</scope>
    <source>
        <strain evidence="3 4">CCUG 59231</strain>
    </source>
</reference>
<feature type="chain" id="PRO_5010271511" evidence="2">
    <location>
        <begin position="23"/>
        <end position="491"/>
    </location>
</feature>
<gene>
    <name evidence="3" type="ORF">SAMN05216601_102338</name>
</gene>
<keyword evidence="2" id="KW-0732">Signal</keyword>
<dbReference type="SMART" id="SM00671">
    <property type="entry name" value="SEL1"/>
    <property type="match status" value="2"/>
</dbReference>
<evidence type="ECO:0000256" key="2">
    <source>
        <dbReference type="SAM" id="SignalP"/>
    </source>
</evidence>
<dbReference type="AlphaFoldDB" id="A0A1I5KAQ8"/>
<sequence length="491" mass="55208">MSLRSLLCTTALSLAIASQAHAARSLDQIRYALFQDNQAAVEEDLRALAARGDLGATRLLGEVLAGRSPANAARAIELFKQAFADGRGDIGALVPLARLVDYKPRWQQANRAYMRQALQRFPAGRDFVNVDTRLEVFLVFPDLFSEAEVAHLIELYDRACLMYCHAPLYRAVAAARAGDTAAADKWFRLAVENDPRAVYRYYDFLGEARNERFRAFAEQLAPRMDTLPVDLVQRIAQQLTEVRNAEISAYNNSRPQSRAQTDDEKQARELKAQAHASLVEQLDREVLQWLDNAIARDFGPAMMSKANFLMTAPDRYGPEPVVDLVQRLEQRQGQNLSLSMAEREQPITAQNIKALRARLHMVLWRTLDPHLSQRLIAELQAEHYPEATLLEGDMYSQGVLNEPDQERALALYLQEAKVGSINALMRIARLYTYGRAICRDNAKAYTFAFAAQELGDQRAAALVEALGSRLTPEQRTTATRDGNRLIEEFAL</sequence>
<dbReference type="InterPro" id="IPR011990">
    <property type="entry name" value="TPR-like_helical_dom_sf"/>
</dbReference>
<proteinExistence type="predicted"/>
<name>A0A1I5KAQ8_9GAMM</name>
<dbReference type="STRING" id="658457.SAMN05216601_102338"/>
<dbReference type="InterPro" id="IPR006597">
    <property type="entry name" value="Sel1-like"/>
</dbReference>
<dbReference type="Proteomes" id="UP000182400">
    <property type="component" value="Unassembled WGS sequence"/>
</dbReference>
<dbReference type="RefSeq" id="WP_074937224.1">
    <property type="nucleotide sequence ID" value="NZ_FOWP01000002.1"/>
</dbReference>
<evidence type="ECO:0000313" key="3">
    <source>
        <dbReference type="EMBL" id="SFO82144.1"/>
    </source>
</evidence>
<accession>A0A1I5KAQ8</accession>
<evidence type="ECO:0000256" key="1">
    <source>
        <dbReference type="SAM" id="MobiDB-lite"/>
    </source>
</evidence>
<dbReference type="OrthoDB" id="6074988at2"/>
<dbReference type="SUPFAM" id="SSF81901">
    <property type="entry name" value="HCP-like"/>
    <property type="match status" value="1"/>
</dbReference>
<feature type="signal peptide" evidence="2">
    <location>
        <begin position="1"/>
        <end position="22"/>
    </location>
</feature>
<dbReference type="Gene3D" id="1.25.40.10">
    <property type="entry name" value="Tetratricopeptide repeat domain"/>
    <property type="match status" value="2"/>
</dbReference>
<feature type="compositionally biased region" description="Basic and acidic residues" evidence="1">
    <location>
        <begin position="260"/>
        <end position="271"/>
    </location>
</feature>
<feature type="region of interest" description="Disordered" evidence="1">
    <location>
        <begin position="247"/>
        <end position="271"/>
    </location>
</feature>
<organism evidence="3 4">
    <name type="scientific">Ectopseudomonas composti</name>
    <dbReference type="NCBI Taxonomy" id="658457"/>
    <lineage>
        <taxon>Bacteria</taxon>
        <taxon>Pseudomonadati</taxon>
        <taxon>Pseudomonadota</taxon>
        <taxon>Gammaproteobacteria</taxon>
        <taxon>Pseudomonadales</taxon>
        <taxon>Pseudomonadaceae</taxon>
        <taxon>Ectopseudomonas</taxon>
    </lineage>
</organism>
<protein>
    <submittedName>
        <fullName evidence="3">Alginate biosynthesis protein AlgK</fullName>
    </submittedName>
</protein>